<dbReference type="Gene3D" id="3.40.50.2000">
    <property type="entry name" value="Glycogen Phosphorylase B"/>
    <property type="match status" value="2"/>
</dbReference>
<proteinExistence type="predicted"/>
<feature type="domain" description="Glycosyltransferase subfamily 4-like N-terminal" evidence="4">
    <location>
        <begin position="22"/>
        <end position="170"/>
    </location>
</feature>
<dbReference type="PANTHER" id="PTHR12526:SF629">
    <property type="entry name" value="TEICHURONIC ACID BIOSYNTHESIS GLYCOSYLTRANSFERASE TUAH-RELATED"/>
    <property type="match status" value="1"/>
</dbReference>
<evidence type="ECO:0000256" key="1">
    <source>
        <dbReference type="ARBA" id="ARBA00022676"/>
    </source>
</evidence>
<comment type="caution">
    <text evidence="5">The sequence shown here is derived from an EMBL/GenBank/DDBJ whole genome shotgun (WGS) entry which is preliminary data.</text>
</comment>
<dbReference type="AlphaFoldDB" id="A0A918UAW0"/>
<name>A0A918UAW0_9NEIS</name>
<organism evidence="5 6">
    <name type="scientific">Paludibacterium paludis</name>
    <dbReference type="NCBI Taxonomy" id="1225769"/>
    <lineage>
        <taxon>Bacteria</taxon>
        <taxon>Pseudomonadati</taxon>
        <taxon>Pseudomonadota</taxon>
        <taxon>Betaproteobacteria</taxon>
        <taxon>Neisseriales</taxon>
        <taxon>Chromobacteriaceae</taxon>
        <taxon>Paludibacterium</taxon>
    </lineage>
</organism>
<dbReference type="Pfam" id="PF13579">
    <property type="entry name" value="Glyco_trans_4_4"/>
    <property type="match status" value="1"/>
</dbReference>
<reference evidence="5" key="2">
    <citation type="submission" date="2020-09" db="EMBL/GenBank/DDBJ databases">
        <authorList>
            <person name="Sun Q."/>
            <person name="Kim S."/>
        </authorList>
    </citation>
    <scope>NUCLEOTIDE SEQUENCE</scope>
    <source>
        <strain evidence="5">KCTC 32182</strain>
    </source>
</reference>
<keyword evidence="2" id="KW-0808">Transferase</keyword>
<dbReference type="InterPro" id="IPR028098">
    <property type="entry name" value="Glyco_trans_4-like_N"/>
</dbReference>
<dbReference type="CDD" id="cd03794">
    <property type="entry name" value="GT4_WbuB-like"/>
    <property type="match status" value="1"/>
</dbReference>
<dbReference type="PANTHER" id="PTHR12526">
    <property type="entry name" value="GLYCOSYLTRANSFERASE"/>
    <property type="match status" value="1"/>
</dbReference>
<dbReference type="Proteomes" id="UP000645257">
    <property type="component" value="Unassembled WGS sequence"/>
</dbReference>
<evidence type="ECO:0000313" key="6">
    <source>
        <dbReference type="Proteomes" id="UP000645257"/>
    </source>
</evidence>
<dbReference type="SUPFAM" id="SSF53756">
    <property type="entry name" value="UDP-Glycosyltransferase/glycogen phosphorylase"/>
    <property type="match status" value="1"/>
</dbReference>
<reference evidence="5" key="1">
    <citation type="journal article" date="2014" name="Int. J. Syst. Evol. Microbiol.">
        <title>Complete genome sequence of Corynebacterium casei LMG S-19264T (=DSM 44701T), isolated from a smear-ripened cheese.</title>
        <authorList>
            <consortium name="US DOE Joint Genome Institute (JGI-PGF)"/>
            <person name="Walter F."/>
            <person name="Albersmeier A."/>
            <person name="Kalinowski J."/>
            <person name="Ruckert C."/>
        </authorList>
    </citation>
    <scope>NUCLEOTIDE SEQUENCE</scope>
    <source>
        <strain evidence="5">KCTC 32182</strain>
    </source>
</reference>
<evidence type="ECO:0000256" key="2">
    <source>
        <dbReference type="ARBA" id="ARBA00022679"/>
    </source>
</evidence>
<keyword evidence="1" id="KW-0328">Glycosyltransferase</keyword>
<evidence type="ECO:0000259" key="3">
    <source>
        <dbReference type="Pfam" id="PF00534"/>
    </source>
</evidence>
<protein>
    <submittedName>
        <fullName evidence="5">Glycosyltransferase WbpH</fullName>
    </submittedName>
</protein>
<keyword evidence="6" id="KW-1185">Reference proteome</keyword>
<dbReference type="RefSeq" id="WP_189534349.1">
    <property type="nucleotide sequence ID" value="NZ_BMYX01000012.1"/>
</dbReference>
<accession>A0A918UAW0</accession>
<feature type="domain" description="Glycosyl transferase family 1" evidence="3">
    <location>
        <begin position="179"/>
        <end position="341"/>
    </location>
</feature>
<dbReference type="EMBL" id="BMYX01000012">
    <property type="protein sequence ID" value="GGY18587.1"/>
    <property type="molecule type" value="Genomic_DNA"/>
</dbReference>
<dbReference type="Pfam" id="PF00534">
    <property type="entry name" value="Glycos_transf_1"/>
    <property type="match status" value="1"/>
</dbReference>
<sequence>MKIAHLTSAHPRYDIRIFVKECHALAAAGHEVTLIVADGKGEEIRDSIRIVDVGAHSGGRLGRMTGTVRRVYQATLALRPDVAHFHDPELLPVAVRLKQAGIKVVYDVHEDVPRQVMAKHWIPGWLRPAVSGSVETLEHFAARRFDAIVTSTPHIRKRFEALNARSVDICNFPILEELVRDTPWDSRRNEVCYIGGISRIRGIGPIVAALPDTDARLNLAGPWSESDLRAELESQPGWSRVNDLGVLDRAGVADVLARSKIGLVTLFPTPNYVDALPIKLFEYMAAGMPVIASDFPVWREIVDDAGCGLLVDPQDPSAIASAIRTLMQDDGTAAAMGRAGQRAVLARYSWAAEAEKLCSLYRSLEVHDQ</sequence>
<gene>
    <name evidence="5" type="primary">wbpH</name>
    <name evidence="5" type="ORF">GCM10011289_22660</name>
</gene>
<evidence type="ECO:0000259" key="4">
    <source>
        <dbReference type="Pfam" id="PF13579"/>
    </source>
</evidence>
<dbReference type="InterPro" id="IPR001296">
    <property type="entry name" value="Glyco_trans_1"/>
</dbReference>
<dbReference type="GO" id="GO:0016757">
    <property type="term" value="F:glycosyltransferase activity"/>
    <property type="evidence" value="ECO:0007669"/>
    <property type="project" value="UniProtKB-KW"/>
</dbReference>
<evidence type="ECO:0000313" key="5">
    <source>
        <dbReference type="EMBL" id="GGY18587.1"/>
    </source>
</evidence>